<name>A0A8T9SWZ7_9BACT</name>
<sequence length="87" mass="9134">MTEAVRAQLIAAGALPSGGKGKRPPAAPSAARSQKTDTQQPPALRPAYRVVAWPDSNAYRFVCHGISEAQVAILRQACQAAGIPQQL</sequence>
<organism evidence="2 3">
    <name type="scientific">Hymenobacter aerilatus</name>
    <dbReference type="NCBI Taxonomy" id="2932251"/>
    <lineage>
        <taxon>Bacteria</taxon>
        <taxon>Pseudomonadati</taxon>
        <taxon>Bacteroidota</taxon>
        <taxon>Cytophagia</taxon>
        <taxon>Cytophagales</taxon>
        <taxon>Hymenobacteraceae</taxon>
        <taxon>Hymenobacter</taxon>
    </lineage>
</organism>
<feature type="region of interest" description="Disordered" evidence="1">
    <location>
        <begin position="12"/>
        <end position="43"/>
    </location>
</feature>
<evidence type="ECO:0000256" key="1">
    <source>
        <dbReference type="SAM" id="MobiDB-lite"/>
    </source>
</evidence>
<evidence type="ECO:0000313" key="2">
    <source>
        <dbReference type="EMBL" id="UOR06257.1"/>
    </source>
</evidence>
<dbReference type="EMBL" id="CP095053">
    <property type="protein sequence ID" value="UOR06257.1"/>
    <property type="molecule type" value="Genomic_DNA"/>
</dbReference>
<keyword evidence="3" id="KW-1185">Reference proteome</keyword>
<evidence type="ECO:0000313" key="3">
    <source>
        <dbReference type="Proteomes" id="UP000829925"/>
    </source>
</evidence>
<protein>
    <submittedName>
        <fullName evidence="2">Uncharacterized protein</fullName>
    </submittedName>
</protein>
<dbReference type="KEGG" id="haei:MUN82_03975"/>
<reference evidence="2 3" key="1">
    <citation type="submission" date="2022-04" db="EMBL/GenBank/DDBJ databases">
        <title>Hymenobacter sp. isolated from the air.</title>
        <authorList>
            <person name="Won M."/>
            <person name="Lee C.-M."/>
            <person name="Woen H.-Y."/>
            <person name="Kwon S.-W."/>
        </authorList>
    </citation>
    <scope>NUCLEOTIDE SEQUENCE [LARGE SCALE GENOMIC DNA]</scope>
    <source>
        <strain evidence="3">5413 J-13</strain>
    </source>
</reference>
<proteinExistence type="predicted"/>
<dbReference type="Proteomes" id="UP000829925">
    <property type="component" value="Chromosome"/>
</dbReference>
<dbReference type="AlphaFoldDB" id="A0A8T9SWZ7"/>
<gene>
    <name evidence="2" type="ORF">MUN82_03975</name>
</gene>
<dbReference type="RefSeq" id="WP_245095187.1">
    <property type="nucleotide sequence ID" value="NZ_CP095053.1"/>
</dbReference>
<accession>A0A8T9SWZ7</accession>